<evidence type="ECO:0000259" key="2">
    <source>
        <dbReference type="Pfam" id="PF13387"/>
    </source>
</evidence>
<accession>A0A2H0W548</accession>
<gene>
    <name evidence="3" type="ORF">COT80_02985</name>
</gene>
<dbReference type="Pfam" id="PF13387">
    <property type="entry name" value="Lnb_N"/>
    <property type="match status" value="1"/>
</dbReference>
<organism evidence="3 4">
    <name type="scientific">Candidatus Buchananbacteria bacterium CG10_big_fil_rev_8_21_14_0_10_33_19</name>
    <dbReference type="NCBI Taxonomy" id="1974525"/>
    <lineage>
        <taxon>Bacteria</taxon>
        <taxon>Candidatus Buchananiibacteriota</taxon>
    </lineage>
</organism>
<evidence type="ECO:0000313" key="4">
    <source>
        <dbReference type="Proteomes" id="UP000229056"/>
    </source>
</evidence>
<protein>
    <recommendedName>
        <fullName evidence="2">Lnb N-terminal periplasmic domain-containing protein</fullName>
    </recommendedName>
</protein>
<dbReference type="InterPro" id="IPR025178">
    <property type="entry name" value="Lnb_N"/>
</dbReference>
<dbReference type="EMBL" id="PEZY01000012">
    <property type="protein sequence ID" value="PIS05711.1"/>
    <property type="molecule type" value="Genomic_DNA"/>
</dbReference>
<comment type="caution">
    <text evidence="3">The sequence shown here is derived from an EMBL/GenBank/DDBJ whole genome shotgun (WGS) entry which is preliminary data.</text>
</comment>
<reference evidence="4" key="1">
    <citation type="submission" date="2017-09" db="EMBL/GenBank/DDBJ databases">
        <title>Depth-based differentiation of microbial function through sediment-hosted aquifers and enrichment of novel symbionts in the deep terrestrial subsurface.</title>
        <authorList>
            <person name="Probst A.J."/>
            <person name="Ladd B."/>
            <person name="Jarett J.K."/>
            <person name="Geller-Mcgrath D.E."/>
            <person name="Sieber C.M.K."/>
            <person name="Emerson J.B."/>
            <person name="Anantharaman K."/>
            <person name="Thomas B.C."/>
            <person name="Malmstrom R."/>
            <person name="Stieglmeier M."/>
            <person name="Klingl A."/>
            <person name="Woyke T."/>
            <person name="Ryan C.M."/>
            <person name="Banfield J.F."/>
        </authorList>
    </citation>
    <scope>NUCLEOTIDE SEQUENCE [LARGE SCALE GENOMIC DNA]</scope>
</reference>
<keyword evidence="1" id="KW-0812">Transmembrane</keyword>
<evidence type="ECO:0000256" key="1">
    <source>
        <dbReference type="SAM" id="Phobius"/>
    </source>
</evidence>
<keyword evidence="1" id="KW-0472">Membrane</keyword>
<feature type="domain" description="Lnb N-terminal periplasmic" evidence="2">
    <location>
        <begin position="70"/>
        <end position="225"/>
    </location>
</feature>
<dbReference type="Proteomes" id="UP000229056">
    <property type="component" value="Unassembled WGS sequence"/>
</dbReference>
<evidence type="ECO:0000313" key="3">
    <source>
        <dbReference type="EMBL" id="PIS05711.1"/>
    </source>
</evidence>
<sequence>MKKVFKLILLSLLLAIIVYIAFLFLFKPSNDRDWKTPKEILAYADINGNEITIYNIRNFNYRSNDDYDINYYDKKFDLNKLQSVDFILEPFSKFSGLAHTFLSFGFEDNEYVSISVETRNEKDEEYSIIKGLFNQYEIMYIVADEKDVVKLRSNYRNDKVYIYPAKTTKEKKQALFLNMINRLNKLKDQPEFYNTLTNTCTTNIVRHINTISPKKIPFSYKVLLPGYAAELAFDLGLIDTDLTLKEAMDMFLINDRALKYADDPDFSTKIRTIE</sequence>
<proteinExistence type="predicted"/>
<dbReference type="AlphaFoldDB" id="A0A2H0W548"/>
<feature type="transmembrane region" description="Helical" evidence="1">
    <location>
        <begin position="7"/>
        <end position="26"/>
    </location>
</feature>
<name>A0A2H0W548_9BACT</name>
<keyword evidence="1" id="KW-1133">Transmembrane helix</keyword>